<organism evidence="1 2">
    <name type="scientific">Nguyenibacter vanlangensis</name>
    <dbReference type="NCBI Taxonomy" id="1216886"/>
    <lineage>
        <taxon>Bacteria</taxon>
        <taxon>Pseudomonadati</taxon>
        <taxon>Pseudomonadota</taxon>
        <taxon>Alphaproteobacteria</taxon>
        <taxon>Acetobacterales</taxon>
        <taxon>Acetobacteraceae</taxon>
        <taxon>Nguyenibacter</taxon>
    </lineage>
</organism>
<sequence length="254" mass="29417">MPYDKVLRTNQGEMLELGLADRYEKGSLLWWNADYTHYQVLNVIPDYDYYLFVEYDACILGSIAEFANAAILSGAETVFHPRDDLDGWWWTRFHKNLYSSEEFRGALNCVLMHSNRALRYLWQRRREMSRRTDIDFWPLSETFVPTELHRGGFATAPLSRFGDLSRYHWFPPILEDDLDTLGVQEPAFVHPVRDKAGYIASLLANTNAVKDYFLPGSPMRQALARFPGEVTRGRLYRAALARGRTALRERLGAP</sequence>
<dbReference type="EMBL" id="CP152276">
    <property type="protein sequence ID" value="XAE41879.1"/>
    <property type="molecule type" value="Genomic_DNA"/>
</dbReference>
<accession>A0ABZ3D2A2</accession>
<dbReference type="Proteomes" id="UP001449795">
    <property type="component" value="Chromosome"/>
</dbReference>
<reference evidence="1 2" key="1">
    <citation type="submission" date="2024-04" db="EMBL/GenBank/DDBJ databases">
        <title>Complete genome sequence of Nguyenibacter vanlangesis HBCM-1154, a strain capable of nitrogen fixation, IAA production, and phosphorus solubilization isolated from sugarcane soil.</title>
        <authorList>
            <person name="MY HANH P."/>
        </authorList>
    </citation>
    <scope>NUCLEOTIDE SEQUENCE [LARGE SCALE GENOMIC DNA]</scope>
    <source>
        <strain evidence="1 2">HBCM 1154</strain>
    </source>
</reference>
<proteinExistence type="predicted"/>
<keyword evidence="2" id="KW-1185">Reference proteome</keyword>
<gene>
    <name evidence="1" type="ORF">AAC691_16595</name>
</gene>
<evidence type="ECO:0000313" key="2">
    <source>
        <dbReference type="Proteomes" id="UP001449795"/>
    </source>
</evidence>
<evidence type="ECO:0000313" key="1">
    <source>
        <dbReference type="EMBL" id="XAE41879.1"/>
    </source>
</evidence>
<dbReference type="RefSeq" id="WP_342627709.1">
    <property type="nucleotide sequence ID" value="NZ_CP152276.1"/>
</dbReference>
<protein>
    <submittedName>
        <fullName evidence="1">Uncharacterized protein</fullName>
    </submittedName>
</protein>
<name>A0ABZ3D2A2_9PROT</name>